<evidence type="ECO:0000313" key="2">
    <source>
        <dbReference type="EMBL" id="OGY97424.1"/>
    </source>
</evidence>
<evidence type="ECO:0000256" key="1">
    <source>
        <dbReference type="SAM" id="MobiDB-lite"/>
    </source>
</evidence>
<feature type="compositionally biased region" description="Polar residues" evidence="1">
    <location>
        <begin position="35"/>
        <end position="57"/>
    </location>
</feature>
<reference evidence="2 3" key="1">
    <citation type="journal article" date="2016" name="Nat. Commun.">
        <title>Thousands of microbial genomes shed light on interconnected biogeochemical processes in an aquifer system.</title>
        <authorList>
            <person name="Anantharaman K."/>
            <person name="Brown C.T."/>
            <person name="Hug L.A."/>
            <person name="Sharon I."/>
            <person name="Castelle C.J."/>
            <person name="Probst A.J."/>
            <person name="Thomas B.C."/>
            <person name="Singh A."/>
            <person name="Wilkins M.J."/>
            <person name="Karaoz U."/>
            <person name="Brodie E.L."/>
            <person name="Williams K.H."/>
            <person name="Hubbard S.S."/>
            <person name="Banfield J.F."/>
        </authorList>
    </citation>
    <scope>NUCLEOTIDE SEQUENCE [LARGE SCALE GENOMIC DNA]</scope>
</reference>
<accession>A0A1G2C7Q4</accession>
<evidence type="ECO:0000313" key="3">
    <source>
        <dbReference type="Proteomes" id="UP000176349"/>
    </source>
</evidence>
<comment type="caution">
    <text evidence="2">The sequence shown here is derived from an EMBL/GenBank/DDBJ whole genome shotgun (WGS) entry which is preliminary data.</text>
</comment>
<organism evidence="2 3">
    <name type="scientific">Candidatus Liptonbacteria bacterium GWC1_60_9</name>
    <dbReference type="NCBI Taxonomy" id="1798645"/>
    <lineage>
        <taxon>Bacteria</taxon>
        <taxon>Candidatus Liptoniibacteriota</taxon>
    </lineage>
</organism>
<dbReference type="EMBL" id="MHKV01000011">
    <property type="protein sequence ID" value="OGY97424.1"/>
    <property type="molecule type" value="Genomic_DNA"/>
</dbReference>
<dbReference type="AlphaFoldDB" id="A0A1G2C7Q4"/>
<evidence type="ECO:0008006" key="4">
    <source>
        <dbReference type="Google" id="ProtNLM"/>
    </source>
</evidence>
<proteinExistence type="predicted"/>
<gene>
    <name evidence="2" type="ORF">A2128_00110</name>
</gene>
<protein>
    <recommendedName>
        <fullName evidence="4">DUF4352 domain-containing protein</fullName>
    </recommendedName>
</protein>
<sequence length="154" mass="16794">MKKGYAIIVILAALLVVAAGFQTLNKLNEKKEPQRISTSTESSTPAIDLESQTNNEGAATISVAPRKSANDGWEVEITLDTHSVELNDDLTKVAVLIVDNESYYPITWNGDPPGGHHREGVLIFDTINPTPPSVELKIKGVGGVPERSFKWNRE</sequence>
<feature type="region of interest" description="Disordered" evidence="1">
    <location>
        <begin position="31"/>
        <end position="68"/>
    </location>
</feature>
<name>A0A1G2C7Q4_9BACT</name>
<dbReference type="Proteomes" id="UP000176349">
    <property type="component" value="Unassembled WGS sequence"/>
</dbReference>